<dbReference type="Pfam" id="PF10722">
    <property type="entry name" value="YbjN"/>
    <property type="match status" value="1"/>
</dbReference>
<reference evidence="2 3" key="1">
    <citation type="submission" date="2020-08" db="EMBL/GenBank/DDBJ databases">
        <title>Oceanospirillum sp. nov. isolated from marine sediment.</title>
        <authorList>
            <person name="Ji X."/>
        </authorList>
    </citation>
    <scope>NUCLEOTIDE SEQUENCE [LARGE SCALE GENOMIC DNA]</scope>
    <source>
        <strain evidence="2 3">D5</strain>
    </source>
</reference>
<proteinExistence type="predicted"/>
<accession>A0A839IRD1</accession>
<organism evidence="2 3">
    <name type="scientific">Oceanospirillum sediminis</name>
    <dbReference type="NCBI Taxonomy" id="2760088"/>
    <lineage>
        <taxon>Bacteria</taxon>
        <taxon>Pseudomonadati</taxon>
        <taxon>Pseudomonadota</taxon>
        <taxon>Gammaproteobacteria</taxon>
        <taxon>Oceanospirillales</taxon>
        <taxon>Oceanospirillaceae</taxon>
        <taxon>Oceanospirillum</taxon>
    </lineage>
</organism>
<name>A0A839IRD1_9GAMM</name>
<comment type="caution">
    <text evidence="2">The sequence shown here is derived from an EMBL/GenBank/DDBJ whole genome shotgun (WGS) entry which is preliminary data.</text>
</comment>
<dbReference type="InterPro" id="IPR019660">
    <property type="entry name" value="Put_sensory_transdc_reg_YbjN"/>
</dbReference>
<evidence type="ECO:0000256" key="1">
    <source>
        <dbReference type="SAM" id="MobiDB-lite"/>
    </source>
</evidence>
<sequence length="159" mass="18151">MEPLFVPDTDQVQRWLNEGSTTNYICEHCDGIHLSELQRMDGVLDSRIFVESDHLILTTELELRPTAILPLTIEIGRLNVAFPNCKIFMEVTDEALPKLIIMDTLHTRAGVSFSQFRHFLLMMMESTRQLTSDCQSMGVLSYPDSPQDDDEQADHVSLH</sequence>
<dbReference type="RefSeq" id="WP_182808780.1">
    <property type="nucleotide sequence ID" value="NZ_JACJFM010000011.1"/>
</dbReference>
<keyword evidence="3" id="KW-1185">Reference proteome</keyword>
<gene>
    <name evidence="2" type="ORF">H4O21_10270</name>
</gene>
<dbReference type="Proteomes" id="UP000565262">
    <property type="component" value="Unassembled WGS sequence"/>
</dbReference>
<dbReference type="EMBL" id="JACJFM010000011">
    <property type="protein sequence ID" value="MBB1486997.1"/>
    <property type="molecule type" value="Genomic_DNA"/>
</dbReference>
<evidence type="ECO:0000313" key="2">
    <source>
        <dbReference type="EMBL" id="MBB1486997.1"/>
    </source>
</evidence>
<feature type="region of interest" description="Disordered" evidence="1">
    <location>
        <begin position="139"/>
        <end position="159"/>
    </location>
</feature>
<protein>
    <submittedName>
        <fullName evidence="2">YbjN domain-containing protein</fullName>
    </submittedName>
</protein>
<dbReference type="AlphaFoldDB" id="A0A839IRD1"/>
<evidence type="ECO:0000313" key="3">
    <source>
        <dbReference type="Proteomes" id="UP000565262"/>
    </source>
</evidence>